<evidence type="ECO:0000313" key="1">
    <source>
        <dbReference type="EMBL" id="MFF4776726.1"/>
    </source>
</evidence>
<organism evidence="1 2">
    <name type="scientific">Microtetraspora fusca</name>
    <dbReference type="NCBI Taxonomy" id="1997"/>
    <lineage>
        <taxon>Bacteria</taxon>
        <taxon>Bacillati</taxon>
        <taxon>Actinomycetota</taxon>
        <taxon>Actinomycetes</taxon>
        <taxon>Streptosporangiales</taxon>
        <taxon>Streptosporangiaceae</taxon>
        <taxon>Microtetraspora</taxon>
    </lineage>
</organism>
<sequence>MTGLLDALVDDAGLFPPTSLDMPSAVRRHRADLAAAEPMLAHRFLCPAARIGEFLAELAPEDRVRIILIGGADPAQTREAIRTVSDAPALTLAGVEWALAPLAPSASDADRPGAASGTGPTAAALDVALRALAEGGAGPDVTLFAEPADVSGAAALTAALAERRESAGRPLGLKLRCGGVRPELFPPAADLAAALVAAASAGIAVKATAGLHHAVRHTDPATGFTHFGYLNVLLASAQAVRGRSADEVASVLLDTDAERLADLACSLTPEEVLRVRSGFASYGSCSTSVPVREAAELGLSGRAASPAGSRLPR</sequence>
<dbReference type="Proteomes" id="UP001602119">
    <property type="component" value="Unassembled WGS sequence"/>
</dbReference>
<reference evidence="1 2" key="1">
    <citation type="submission" date="2024-10" db="EMBL/GenBank/DDBJ databases">
        <title>The Natural Products Discovery Center: Release of the First 8490 Sequenced Strains for Exploring Actinobacteria Biosynthetic Diversity.</title>
        <authorList>
            <person name="Kalkreuter E."/>
            <person name="Kautsar S.A."/>
            <person name="Yang D."/>
            <person name="Bader C.D."/>
            <person name="Teijaro C.N."/>
            <person name="Fluegel L."/>
            <person name="Davis C.M."/>
            <person name="Simpson J.R."/>
            <person name="Lauterbach L."/>
            <person name="Steele A.D."/>
            <person name="Gui C."/>
            <person name="Meng S."/>
            <person name="Li G."/>
            <person name="Viehrig K."/>
            <person name="Ye F."/>
            <person name="Su P."/>
            <person name="Kiefer A.F."/>
            <person name="Nichols A."/>
            <person name="Cepeda A.J."/>
            <person name="Yan W."/>
            <person name="Fan B."/>
            <person name="Jiang Y."/>
            <person name="Adhikari A."/>
            <person name="Zheng C.-J."/>
            <person name="Schuster L."/>
            <person name="Cowan T.M."/>
            <person name="Smanski M.J."/>
            <person name="Chevrette M.G."/>
            <person name="De Carvalho L.P.S."/>
            <person name="Shen B."/>
        </authorList>
    </citation>
    <scope>NUCLEOTIDE SEQUENCE [LARGE SCALE GENOMIC DNA]</scope>
    <source>
        <strain evidence="1 2">NPDC001281</strain>
    </source>
</reference>
<protein>
    <submittedName>
        <fullName evidence="1">Uncharacterized protein</fullName>
    </submittedName>
</protein>
<dbReference type="EMBL" id="JBIAXI010000019">
    <property type="protein sequence ID" value="MFF4776726.1"/>
    <property type="molecule type" value="Genomic_DNA"/>
</dbReference>
<gene>
    <name evidence="1" type="ORF">ACFY05_28085</name>
</gene>
<comment type="caution">
    <text evidence="1">The sequence shown here is derived from an EMBL/GenBank/DDBJ whole genome shotgun (WGS) entry which is preliminary data.</text>
</comment>
<proteinExistence type="predicted"/>
<keyword evidence="2" id="KW-1185">Reference proteome</keyword>
<dbReference type="RefSeq" id="WP_387345138.1">
    <property type="nucleotide sequence ID" value="NZ_JBIAXI010000019.1"/>
</dbReference>
<accession>A0ABW6VBL8</accession>
<evidence type="ECO:0000313" key="2">
    <source>
        <dbReference type="Proteomes" id="UP001602119"/>
    </source>
</evidence>
<name>A0ABW6VBL8_MICFU</name>